<comment type="caution">
    <text evidence="2">The sequence shown here is derived from an EMBL/GenBank/DDBJ whole genome shotgun (WGS) entry which is preliminary data.</text>
</comment>
<name>A0ABD6ATS8_9EURY</name>
<protein>
    <recommendedName>
        <fullName evidence="1">HVO-0234-like beta-propeller domain-containing protein</fullName>
    </recommendedName>
</protein>
<organism evidence="2 3">
    <name type="scientific">Halomarina rubra</name>
    <dbReference type="NCBI Taxonomy" id="2071873"/>
    <lineage>
        <taxon>Archaea</taxon>
        <taxon>Methanobacteriati</taxon>
        <taxon>Methanobacteriota</taxon>
        <taxon>Stenosarchaea group</taxon>
        <taxon>Halobacteria</taxon>
        <taxon>Halobacteriales</taxon>
        <taxon>Natronomonadaceae</taxon>
        <taxon>Halomarina</taxon>
    </lineage>
</organism>
<feature type="domain" description="HVO-0234-like beta-propeller" evidence="1">
    <location>
        <begin position="3"/>
        <end position="257"/>
    </location>
</feature>
<evidence type="ECO:0000313" key="3">
    <source>
        <dbReference type="Proteomes" id="UP001597187"/>
    </source>
</evidence>
<dbReference type="Proteomes" id="UP001597187">
    <property type="component" value="Unassembled WGS sequence"/>
</dbReference>
<evidence type="ECO:0000313" key="2">
    <source>
        <dbReference type="EMBL" id="MFD1513278.1"/>
    </source>
</evidence>
<accession>A0ABD6ATS8</accession>
<reference evidence="2 3" key="1">
    <citation type="journal article" date="2019" name="Int. J. Syst. Evol. Microbiol.">
        <title>The Global Catalogue of Microorganisms (GCM) 10K type strain sequencing project: providing services to taxonomists for standard genome sequencing and annotation.</title>
        <authorList>
            <consortium name="The Broad Institute Genomics Platform"/>
            <consortium name="The Broad Institute Genome Sequencing Center for Infectious Disease"/>
            <person name="Wu L."/>
            <person name="Ma J."/>
        </authorList>
    </citation>
    <scope>NUCLEOTIDE SEQUENCE [LARGE SCALE GENOMIC DNA]</scope>
    <source>
        <strain evidence="2 3">CGMCC 1.12563</strain>
    </source>
</reference>
<dbReference type="InterPro" id="IPR056505">
    <property type="entry name" value="Beta-prop_HVO_0234"/>
</dbReference>
<proteinExistence type="predicted"/>
<dbReference type="EMBL" id="JBHUDC010000003">
    <property type="protein sequence ID" value="MFD1513278.1"/>
    <property type="molecule type" value="Genomic_DNA"/>
</dbReference>
<sequence>MSTLDEKRVYGERSGRTVAFVATGMGLARVSVSGDLVGEFGLADRRPTSDVAASSGTLAVATDEDVLLGATLAETGFGPASAVGFDRAGDLLAAGEGRVERYADDGTWTELGECDDVRALDGDLVAAADGVFRITPDGLTHAGLADARDVTVRGVPRVATAKGLYLLGNGWMDDGQGSYRVVTSDGERTHAATDDALLELDGETWTRVELPVSGTVAGVAYGEQLYAVTEDGTFLVEGDDEWHARTLGLPDVRGVAVP</sequence>
<evidence type="ECO:0000259" key="1">
    <source>
        <dbReference type="Pfam" id="PF23366"/>
    </source>
</evidence>
<dbReference type="AlphaFoldDB" id="A0ABD6ATS8"/>
<dbReference type="RefSeq" id="WP_250873231.1">
    <property type="nucleotide sequence ID" value="NZ_JALXFV010000003.1"/>
</dbReference>
<gene>
    <name evidence="2" type="ORF">ACFSBT_08310</name>
</gene>
<keyword evidence="3" id="KW-1185">Reference proteome</keyword>
<dbReference type="Pfam" id="PF23366">
    <property type="entry name" value="Beta-prop_HVO_0234"/>
    <property type="match status" value="1"/>
</dbReference>